<name>A0AAE1U7Q3_9EUCA</name>
<accession>A0AAE1U7Q3</accession>
<reference evidence="3" key="1">
    <citation type="submission" date="2023-11" db="EMBL/GenBank/DDBJ databases">
        <title>Genome assemblies of two species of porcelain crab, Petrolisthes cinctipes and Petrolisthes manimaculis (Anomura: Porcellanidae).</title>
        <authorList>
            <person name="Angst P."/>
        </authorList>
    </citation>
    <scope>NUCLEOTIDE SEQUENCE</scope>
    <source>
        <strain evidence="3">PB745_02</strain>
        <tissue evidence="3">Gill</tissue>
    </source>
</reference>
<gene>
    <name evidence="3" type="ORF">Pmani_015423</name>
</gene>
<feature type="compositionally biased region" description="Polar residues" evidence="1">
    <location>
        <begin position="12"/>
        <end position="25"/>
    </location>
</feature>
<evidence type="ECO:0000256" key="1">
    <source>
        <dbReference type="SAM" id="MobiDB-lite"/>
    </source>
</evidence>
<feature type="transmembrane region" description="Helical" evidence="2">
    <location>
        <begin position="88"/>
        <end position="111"/>
    </location>
</feature>
<comment type="caution">
    <text evidence="3">The sequence shown here is derived from an EMBL/GenBank/DDBJ whole genome shotgun (WGS) entry which is preliminary data.</text>
</comment>
<organism evidence="3 4">
    <name type="scientific">Petrolisthes manimaculis</name>
    <dbReference type="NCBI Taxonomy" id="1843537"/>
    <lineage>
        <taxon>Eukaryota</taxon>
        <taxon>Metazoa</taxon>
        <taxon>Ecdysozoa</taxon>
        <taxon>Arthropoda</taxon>
        <taxon>Crustacea</taxon>
        <taxon>Multicrustacea</taxon>
        <taxon>Malacostraca</taxon>
        <taxon>Eumalacostraca</taxon>
        <taxon>Eucarida</taxon>
        <taxon>Decapoda</taxon>
        <taxon>Pleocyemata</taxon>
        <taxon>Anomura</taxon>
        <taxon>Galatheoidea</taxon>
        <taxon>Porcellanidae</taxon>
        <taxon>Petrolisthes</taxon>
    </lineage>
</organism>
<dbReference type="AlphaFoldDB" id="A0AAE1U7Q3"/>
<keyword evidence="2" id="KW-0812">Transmembrane</keyword>
<protein>
    <submittedName>
        <fullName evidence="3">Uncharacterized protein</fullName>
    </submittedName>
</protein>
<evidence type="ECO:0000313" key="4">
    <source>
        <dbReference type="Proteomes" id="UP001292094"/>
    </source>
</evidence>
<keyword evidence="4" id="KW-1185">Reference proteome</keyword>
<evidence type="ECO:0000256" key="2">
    <source>
        <dbReference type="SAM" id="Phobius"/>
    </source>
</evidence>
<evidence type="ECO:0000313" key="3">
    <source>
        <dbReference type="EMBL" id="KAK4313247.1"/>
    </source>
</evidence>
<sequence>MVALDTLDKPATCTTSPSPSISDVTSPREPEDREAFTTGMDAVLVGKASSKMDMIASANTAILSTKNSVDNFSEGLEDLADSVGLGRFLAIVAGAIVVGAGLGGISFTGIARMDEYFGWPLWSSIFPSWRRDNYVGELEERNQRGGAQVLGLLTDAVRKYYTPTRRRRGLTRH</sequence>
<dbReference type="EMBL" id="JAWZYT010001335">
    <property type="protein sequence ID" value="KAK4313247.1"/>
    <property type="molecule type" value="Genomic_DNA"/>
</dbReference>
<proteinExistence type="predicted"/>
<feature type="region of interest" description="Disordered" evidence="1">
    <location>
        <begin position="1"/>
        <end position="33"/>
    </location>
</feature>
<dbReference type="Proteomes" id="UP001292094">
    <property type="component" value="Unassembled WGS sequence"/>
</dbReference>
<keyword evidence="2" id="KW-1133">Transmembrane helix</keyword>
<keyword evidence="2" id="KW-0472">Membrane</keyword>